<keyword evidence="1" id="KW-0175">Coiled coil</keyword>
<proteinExistence type="predicted"/>
<dbReference type="Proteomes" id="UP000887561">
    <property type="component" value="Unplaced"/>
</dbReference>
<name>A0A915LNF3_MELJA</name>
<dbReference type="WBParaSite" id="scaffold13490_cov211.g16892">
    <property type="protein sequence ID" value="scaffold13490_cov211.g16892"/>
    <property type="gene ID" value="scaffold13490_cov211.g16892"/>
</dbReference>
<organism evidence="2 3">
    <name type="scientific">Meloidogyne javanica</name>
    <name type="common">Root-knot nematode worm</name>
    <dbReference type="NCBI Taxonomy" id="6303"/>
    <lineage>
        <taxon>Eukaryota</taxon>
        <taxon>Metazoa</taxon>
        <taxon>Ecdysozoa</taxon>
        <taxon>Nematoda</taxon>
        <taxon>Chromadorea</taxon>
        <taxon>Rhabditida</taxon>
        <taxon>Tylenchina</taxon>
        <taxon>Tylenchomorpha</taxon>
        <taxon>Tylenchoidea</taxon>
        <taxon>Meloidogynidae</taxon>
        <taxon>Meloidogyninae</taxon>
        <taxon>Meloidogyne</taxon>
        <taxon>Meloidogyne incognita group</taxon>
    </lineage>
</organism>
<dbReference type="AlphaFoldDB" id="A0A915LNF3"/>
<sequence>MERRRSQSPYSFTRFKTFKNMEQLEGAIEMIIGKEKKWKITGKPFCDKTSFFYSFSDGIYAIDVEKLNADKKEVKQQKEKLKNDKKQLDASLATINNIGVRLLKQEKIFEEYCDKMQKAVLEEKEEMLAELKVLRGELKKMNVEIAEMKSKLACVDVMQAQLNELRARVDSFQYEASST</sequence>
<feature type="coiled-coil region" evidence="1">
    <location>
        <begin position="64"/>
        <end position="175"/>
    </location>
</feature>
<evidence type="ECO:0000313" key="2">
    <source>
        <dbReference type="Proteomes" id="UP000887561"/>
    </source>
</evidence>
<accession>A0A915LNF3</accession>
<evidence type="ECO:0000313" key="3">
    <source>
        <dbReference type="WBParaSite" id="scaffold13490_cov211.g16892"/>
    </source>
</evidence>
<evidence type="ECO:0000256" key="1">
    <source>
        <dbReference type="SAM" id="Coils"/>
    </source>
</evidence>
<protein>
    <submittedName>
        <fullName evidence="3">Uncharacterized protein</fullName>
    </submittedName>
</protein>
<reference evidence="3" key="1">
    <citation type="submission" date="2022-11" db="UniProtKB">
        <authorList>
            <consortium name="WormBaseParasite"/>
        </authorList>
    </citation>
    <scope>IDENTIFICATION</scope>
</reference>
<keyword evidence="2" id="KW-1185">Reference proteome</keyword>